<dbReference type="GO" id="GO:0005911">
    <property type="term" value="C:cell-cell junction"/>
    <property type="evidence" value="ECO:0007669"/>
    <property type="project" value="TreeGrafter"/>
</dbReference>
<keyword evidence="5" id="KW-0393">Immunoglobulin domain</keyword>
<organism evidence="7 8">
    <name type="scientific">Leptotrombidium deliense</name>
    <dbReference type="NCBI Taxonomy" id="299467"/>
    <lineage>
        <taxon>Eukaryota</taxon>
        <taxon>Metazoa</taxon>
        <taxon>Ecdysozoa</taxon>
        <taxon>Arthropoda</taxon>
        <taxon>Chelicerata</taxon>
        <taxon>Arachnida</taxon>
        <taxon>Acari</taxon>
        <taxon>Acariformes</taxon>
        <taxon>Trombidiformes</taxon>
        <taxon>Prostigmata</taxon>
        <taxon>Anystina</taxon>
        <taxon>Parasitengona</taxon>
        <taxon>Trombiculoidea</taxon>
        <taxon>Trombiculidae</taxon>
        <taxon>Leptotrombidium</taxon>
    </lineage>
</organism>
<comment type="subcellular location">
    <subcellularLocation>
        <location evidence="1">Membrane</location>
        <topology evidence="1">Single-pass type I membrane protein</topology>
    </subcellularLocation>
</comment>
<keyword evidence="2" id="KW-0472">Membrane</keyword>
<feature type="non-terminal residue" evidence="7">
    <location>
        <position position="341"/>
    </location>
</feature>
<sequence>MSTGTTLKLPCVVRNLQGECLWIHDGTGVGKIVNKYEFKRQPENGDCSLTIKDLQLDRDDGLWQCQVTPVSLHDFALLSETVKVTVLIAPHKPMIKGIREPGSRLEKFAVRESDVECSIAKGNPPPIIYWYLNDENITDKAVTVTSQTPTPKPETLNTISTLRIPFKKENNNATLMCVAIHPLANQTVSALLNIYYAPEVDVEREKYTIVEGNERSIECKVDSNPPATVIWRRHGTNPRFGRNVLYFERVTRDLNGMEYECTAQNEYGVAKPANVKFDVLYNPTVVNVSYTQSVLTGSRARLYCYYDGNPSPIIRWFHINPRTGAVSLVKNANGKNQHILD</sequence>
<feature type="domain" description="Ig-like" evidence="6">
    <location>
        <begin position="90"/>
        <end position="189"/>
    </location>
</feature>
<dbReference type="SUPFAM" id="SSF48726">
    <property type="entry name" value="Immunoglobulin"/>
    <property type="match status" value="4"/>
</dbReference>
<dbReference type="PROSITE" id="PS50835">
    <property type="entry name" value="IG_LIKE"/>
    <property type="match status" value="4"/>
</dbReference>
<dbReference type="Pfam" id="PF13927">
    <property type="entry name" value="Ig_3"/>
    <property type="match status" value="1"/>
</dbReference>
<dbReference type="InterPro" id="IPR051275">
    <property type="entry name" value="Cell_adhesion_signaling"/>
</dbReference>
<keyword evidence="8" id="KW-1185">Reference proteome</keyword>
<evidence type="ECO:0000313" key="8">
    <source>
        <dbReference type="Proteomes" id="UP000288716"/>
    </source>
</evidence>
<evidence type="ECO:0000256" key="5">
    <source>
        <dbReference type="ARBA" id="ARBA00023319"/>
    </source>
</evidence>
<dbReference type="InterPro" id="IPR036179">
    <property type="entry name" value="Ig-like_dom_sf"/>
</dbReference>
<evidence type="ECO:0000256" key="1">
    <source>
        <dbReference type="ARBA" id="ARBA00004479"/>
    </source>
</evidence>
<dbReference type="SMART" id="SM00408">
    <property type="entry name" value="IGc2"/>
    <property type="match status" value="2"/>
</dbReference>
<dbReference type="VEuPathDB" id="VectorBase:LDEU002220"/>
<dbReference type="AlphaFoldDB" id="A0A443SQK6"/>
<dbReference type="GO" id="GO:0005886">
    <property type="term" value="C:plasma membrane"/>
    <property type="evidence" value="ECO:0007669"/>
    <property type="project" value="TreeGrafter"/>
</dbReference>
<dbReference type="PANTHER" id="PTHR11640">
    <property type="entry name" value="NEPHRIN"/>
    <property type="match status" value="1"/>
</dbReference>
<dbReference type="InterPro" id="IPR013162">
    <property type="entry name" value="CD80_C2-set"/>
</dbReference>
<evidence type="ECO:0000259" key="6">
    <source>
        <dbReference type="PROSITE" id="PS50835"/>
    </source>
</evidence>
<keyword evidence="4" id="KW-0325">Glycoprotein</keyword>
<proteinExistence type="predicted"/>
<comment type="caution">
    <text evidence="7">The sequence shown here is derived from an EMBL/GenBank/DDBJ whole genome shotgun (WGS) entry which is preliminary data.</text>
</comment>
<dbReference type="InterPro" id="IPR013783">
    <property type="entry name" value="Ig-like_fold"/>
</dbReference>
<feature type="domain" description="Ig-like" evidence="6">
    <location>
        <begin position="1"/>
        <end position="85"/>
    </location>
</feature>
<keyword evidence="3" id="KW-1015">Disulfide bond</keyword>
<name>A0A443SQK6_9ACAR</name>
<dbReference type="InterPro" id="IPR003599">
    <property type="entry name" value="Ig_sub"/>
</dbReference>
<dbReference type="SMART" id="SM00409">
    <property type="entry name" value="IG"/>
    <property type="match status" value="2"/>
</dbReference>
<feature type="domain" description="Ig-like" evidence="6">
    <location>
        <begin position="283"/>
        <end position="317"/>
    </location>
</feature>
<feature type="domain" description="Ig-like" evidence="6">
    <location>
        <begin position="198"/>
        <end position="276"/>
    </location>
</feature>
<dbReference type="Proteomes" id="UP000288716">
    <property type="component" value="Unassembled WGS sequence"/>
</dbReference>
<dbReference type="GO" id="GO:0050839">
    <property type="term" value="F:cell adhesion molecule binding"/>
    <property type="evidence" value="ECO:0007669"/>
    <property type="project" value="TreeGrafter"/>
</dbReference>
<dbReference type="InterPro" id="IPR003598">
    <property type="entry name" value="Ig_sub2"/>
</dbReference>
<evidence type="ECO:0000313" key="7">
    <source>
        <dbReference type="EMBL" id="RWS29820.1"/>
    </source>
</evidence>
<dbReference type="OrthoDB" id="10039395at2759"/>
<evidence type="ECO:0000256" key="2">
    <source>
        <dbReference type="ARBA" id="ARBA00023136"/>
    </source>
</evidence>
<dbReference type="GO" id="GO:0098609">
    <property type="term" value="P:cell-cell adhesion"/>
    <property type="evidence" value="ECO:0007669"/>
    <property type="project" value="TreeGrafter"/>
</dbReference>
<reference evidence="7 8" key="1">
    <citation type="journal article" date="2018" name="Gigascience">
        <title>Genomes of trombidid mites reveal novel predicted allergens and laterally-transferred genes associated with secondary metabolism.</title>
        <authorList>
            <person name="Dong X."/>
            <person name="Chaisiri K."/>
            <person name="Xia D."/>
            <person name="Armstrong S.D."/>
            <person name="Fang Y."/>
            <person name="Donnelly M.J."/>
            <person name="Kadowaki T."/>
            <person name="McGarry J.W."/>
            <person name="Darby A.C."/>
            <person name="Makepeace B.L."/>
        </authorList>
    </citation>
    <scope>NUCLEOTIDE SEQUENCE [LARGE SCALE GENOMIC DNA]</scope>
    <source>
        <strain evidence="7">UoL-UT</strain>
    </source>
</reference>
<accession>A0A443SQK6</accession>
<dbReference type="Pfam" id="PF08205">
    <property type="entry name" value="C2-set_2"/>
    <property type="match status" value="1"/>
</dbReference>
<gene>
    <name evidence="7" type="ORF">B4U80_12692</name>
</gene>
<dbReference type="PANTHER" id="PTHR11640:SF154">
    <property type="entry name" value="IRREGULAR CHIASM C-ROUGHEST PROTEIN-LIKE PROTEIN"/>
    <property type="match status" value="1"/>
</dbReference>
<evidence type="ECO:0000256" key="4">
    <source>
        <dbReference type="ARBA" id="ARBA00023180"/>
    </source>
</evidence>
<evidence type="ECO:0000256" key="3">
    <source>
        <dbReference type="ARBA" id="ARBA00023157"/>
    </source>
</evidence>
<dbReference type="EMBL" id="NCKV01000753">
    <property type="protein sequence ID" value="RWS29820.1"/>
    <property type="molecule type" value="Genomic_DNA"/>
</dbReference>
<protein>
    <submittedName>
        <fullName evidence="7">Nephrin-like protein</fullName>
    </submittedName>
</protein>
<dbReference type="Gene3D" id="2.60.40.10">
    <property type="entry name" value="Immunoglobulins"/>
    <property type="match status" value="4"/>
</dbReference>
<dbReference type="InterPro" id="IPR007110">
    <property type="entry name" value="Ig-like_dom"/>
</dbReference>